<evidence type="ECO:0000256" key="1">
    <source>
        <dbReference type="SAM" id="MobiDB-lite"/>
    </source>
</evidence>
<organism evidence="3 4">
    <name type="scientific">Clydaea vesicula</name>
    <dbReference type="NCBI Taxonomy" id="447962"/>
    <lineage>
        <taxon>Eukaryota</taxon>
        <taxon>Fungi</taxon>
        <taxon>Fungi incertae sedis</taxon>
        <taxon>Chytridiomycota</taxon>
        <taxon>Chytridiomycota incertae sedis</taxon>
        <taxon>Chytridiomycetes</taxon>
        <taxon>Lobulomycetales</taxon>
        <taxon>Lobulomycetaceae</taxon>
        <taxon>Clydaea</taxon>
    </lineage>
</organism>
<gene>
    <name evidence="3" type="ORF">HK099_008326</name>
</gene>
<name>A0AAD5U506_9FUNG</name>
<keyword evidence="2" id="KW-0812">Transmembrane</keyword>
<comment type="caution">
    <text evidence="3">The sequence shown here is derived from an EMBL/GenBank/DDBJ whole genome shotgun (WGS) entry which is preliminary data.</text>
</comment>
<accession>A0AAD5U506</accession>
<feature type="region of interest" description="Disordered" evidence="1">
    <location>
        <begin position="163"/>
        <end position="184"/>
    </location>
</feature>
<proteinExistence type="predicted"/>
<dbReference type="InterPro" id="IPR031537">
    <property type="entry name" value="DUF5092"/>
</dbReference>
<keyword evidence="2" id="KW-0472">Membrane</keyword>
<reference evidence="3" key="1">
    <citation type="submission" date="2020-05" db="EMBL/GenBank/DDBJ databases">
        <title>Phylogenomic resolution of chytrid fungi.</title>
        <authorList>
            <person name="Stajich J.E."/>
            <person name="Amses K."/>
            <person name="Simmons R."/>
            <person name="Seto K."/>
            <person name="Myers J."/>
            <person name="Bonds A."/>
            <person name="Quandt C.A."/>
            <person name="Barry K."/>
            <person name="Liu P."/>
            <person name="Grigoriev I."/>
            <person name="Longcore J.E."/>
            <person name="James T.Y."/>
        </authorList>
    </citation>
    <scope>NUCLEOTIDE SEQUENCE</scope>
    <source>
        <strain evidence="3">JEL0476</strain>
    </source>
</reference>
<evidence type="ECO:0000313" key="4">
    <source>
        <dbReference type="Proteomes" id="UP001211065"/>
    </source>
</evidence>
<feature type="region of interest" description="Disordered" evidence="1">
    <location>
        <begin position="419"/>
        <end position="441"/>
    </location>
</feature>
<dbReference type="AlphaFoldDB" id="A0AAD5U506"/>
<protein>
    <submittedName>
        <fullName evidence="3">Uncharacterized protein</fullName>
    </submittedName>
</protein>
<evidence type="ECO:0000256" key="2">
    <source>
        <dbReference type="SAM" id="Phobius"/>
    </source>
</evidence>
<dbReference type="EMBL" id="JADGJW010000090">
    <property type="protein sequence ID" value="KAJ3224527.1"/>
    <property type="molecule type" value="Genomic_DNA"/>
</dbReference>
<feature type="non-terminal residue" evidence="3">
    <location>
        <position position="593"/>
    </location>
</feature>
<dbReference type="Pfam" id="PF17010">
    <property type="entry name" value="DUF5092"/>
    <property type="match status" value="1"/>
</dbReference>
<keyword evidence="4" id="KW-1185">Reference proteome</keyword>
<keyword evidence="2" id="KW-1133">Transmembrane helix</keyword>
<feature type="transmembrane region" description="Helical" evidence="2">
    <location>
        <begin position="560"/>
        <end position="578"/>
    </location>
</feature>
<sequence length="593" mass="66130">MSDIIQLLDSSGSSVIDSVSVEYEDSFSLETFGDLAKAFYDSGAKSFIIARVQTWDHKQPDKAFYSYYHAFHLNKILFQTQVYLGKKLIHRLHVLNPLTNTDIIGSVQYFMVKKRGEPLIFPKKNSKGTNGGSILASNIAEDQVNIPEAKIIPNLSNDLESQVTQNFPNNDKKRKSSMKPAKIDTKLDNTSLTLTDGLQSSTIKEVESGVKQAWNSGPAVIVEEEDSEKPTEHKPGYRRITFSKTSRIRALSFKHAINPPQSPVRNDTINIPITPLSAPPAPIMEPSLSVEQRKRACSIDGETSNLEIADSQQFKRRNTAVTVSMLPSASPLQVGAANQVKKTVLPGSVTKFGIKVTENDLKSIAPPTVKSRRRSLSYANAITAAGTQATLEEWREMVLKEKQSIDLEHDTDYDKVKTFGTPTNGNIPPLSPVKVSSPLKSPRKESIKEKIEAIKEEQEIGLEGAEVLKVEEELMWDATLFATDTDFLESSKTRVKFKDNALVPEDAMLFKMKEYTGEEIASVEVIMDDRVFFLDCCYPTQQQLQNSSPLMRIFHHFKCYALAMTLMTGIFLFIFFTLKSSQKATGATTLPLK</sequence>
<evidence type="ECO:0000313" key="3">
    <source>
        <dbReference type="EMBL" id="KAJ3224527.1"/>
    </source>
</evidence>
<dbReference type="Proteomes" id="UP001211065">
    <property type="component" value="Unassembled WGS sequence"/>
</dbReference>